<keyword evidence="2" id="KW-1185">Reference proteome</keyword>
<organism evidence="1 2">
    <name type="scientific">Azospirillum rugosum</name>
    <dbReference type="NCBI Taxonomy" id="416170"/>
    <lineage>
        <taxon>Bacteria</taxon>
        <taxon>Pseudomonadati</taxon>
        <taxon>Pseudomonadota</taxon>
        <taxon>Alphaproteobacteria</taxon>
        <taxon>Rhodospirillales</taxon>
        <taxon>Azospirillaceae</taxon>
        <taxon>Azospirillum</taxon>
    </lineage>
</organism>
<evidence type="ECO:0000313" key="1">
    <source>
        <dbReference type="EMBL" id="MBP2290760.1"/>
    </source>
</evidence>
<proteinExistence type="predicted"/>
<dbReference type="RefSeq" id="WP_209763209.1">
    <property type="nucleotide sequence ID" value="NZ_JAGINP010000001.1"/>
</dbReference>
<sequence length="96" mass="10823">MKLTEKDARSKWCPHARHTAIVTDGGEREIGVVAANRGYSDGEEIEDKEDVFCKASDCMAWRWSYSHGLDDVGIDKDYYTREKMGYCGAFGKPVNP</sequence>
<reference evidence="1 2" key="1">
    <citation type="submission" date="2021-03" db="EMBL/GenBank/DDBJ databases">
        <title>Genomic Encyclopedia of Type Strains, Phase III (KMG-III): the genomes of soil and plant-associated and newly described type strains.</title>
        <authorList>
            <person name="Whitman W."/>
        </authorList>
    </citation>
    <scope>NUCLEOTIDE SEQUENCE [LARGE SCALE GENOMIC DNA]</scope>
    <source>
        <strain evidence="1 2">IMMIB AFH-6</strain>
    </source>
</reference>
<evidence type="ECO:0000313" key="2">
    <source>
        <dbReference type="Proteomes" id="UP000781958"/>
    </source>
</evidence>
<name>A0ABS4SDV8_9PROT</name>
<dbReference type="Proteomes" id="UP000781958">
    <property type="component" value="Unassembled WGS sequence"/>
</dbReference>
<dbReference type="EMBL" id="JAGINP010000001">
    <property type="protein sequence ID" value="MBP2290760.1"/>
    <property type="molecule type" value="Genomic_DNA"/>
</dbReference>
<protein>
    <submittedName>
        <fullName evidence="1">Uncharacterized protein</fullName>
    </submittedName>
</protein>
<accession>A0ABS4SDV8</accession>
<comment type="caution">
    <text evidence="1">The sequence shown here is derived from an EMBL/GenBank/DDBJ whole genome shotgun (WGS) entry which is preliminary data.</text>
</comment>
<gene>
    <name evidence="1" type="ORF">J2851_000497</name>
</gene>